<feature type="transmembrane region" description="Helical" evidence="7">
    <location>
        <begin position="402"/>
        <end position="419"/>
    </location>
</feature>
<dbReference type="PANTHER" id="PTHR30589">
    <property type="entry name" value="PROLIPOPROTEIN DIACYLGLYCERYL TRANSFERASE"/>
    <property type="match status" value="1"/>
</dbReference>
<accession>A0A4R1BNJ7</accession>
<keyword evidence="9" id="KW-1185">Reference proteome</keyword>
<feature type="transmembrane region" description="Helical" evidence="7">
    <location>
        <begin position="20"/>
        <end position="41"/>
    </location>
</feature>
<evidence type="ECO:0000256" key="7">
    <source>
        <dbReference type="SAM" id="Phobius"/>
    </source>
</evidence>
<evidence type="ECO:0000313" key="8">
    <source>
        <dbReference type="EMBL" id="TCJ19041.1"/>
    </source>
</evidence>
<dbReference type="AlphaFoldDB" id="A0A4R1BNJ7"/>
<dbReference type="InterPro" id="IPR001640">
    <property type="entry name" value="Lgt"/>
</dbReference>
<keyword evidence="5 7" id="KW-1133">Transmembrane helix</keyword>
<protein>
    <submittedName>
        <fullName evidence="8">Diacylglyceryl transferase</fullName>
    </submittedName>
</protein>
<evidence type="ECO:0000256" key="5">
    <source>
        <dbReference type="ARBA" id="ARBA00022989"/>
    </source>
</evidence>
<keyword evidence="2" id="KW-1003">Cell membrane</keyword>
<gene>
    <name evidence="8" type="ORF">EPD60_01090</name>
</gene>
<dbReference type="OrthoDB" id="871140at2"/>
<comment type="caution">
    <text evidence="8">The sequence shown here is derived from an EMBL/GenBank/DDBJ whole genome shotgun (WGS) entry which is preliminary data.</text>
</comment>
<evidence type="ECO:0000256" key="4">
    <source>
        <dbReference type="ARBA" id="ARBA00022692"/>
    </source>
</evidence>
<reference evidence="8 9" key="1">
    <citation type="submission" date="2019-03" db="EMBL/GenBank/DDBJ databases">
        <authorList>
            <person name="Kim M.K.M."/>
        </authorList>
    </citation>
    <scope>NUCLEOTIDE SEQUENCE [LARGE SCALE GENOMIC DNA]</scope>
    <source>
        <strain evidence="8 9">17J68-12</strain>
    </source>
</reference>
<organism evidence="8 9">
    <name type="scientific">Flaviaesturariibacter flavus</name>
    <dbReference type="NCBI Taxonomy" id="2502780"/>
    <lineage>
        <taxon>Bacteria</taxon>
        <taxon>Pseudomonadati</taxon>
        <taxon>Bacteroidota</taxon>
        <taxon>Chitinophagia</taxon>
        <taxon>Chitinophagales</taxon>
        <taxon>Chitinophagaceae</taxon>
        <taxon>Flaviaestuariibacter</taxon>
    </lineage>
</organism>
<feature type="transmembrane region" description="Helical" evidence="7">
    <location>
        <begin position="340"/>
        <end position="357"/>
    </location>
</feature>
<dbReference type="RefSeq" id="WP_131445972.1">
    <property type="nucleotide sequence ID" value="NZ_SJZI01000002.1"/>
</dbReference>
<evidence type="ECO:0000256" key="6">
    <source>
        <dbReference type="ARBA" id="ARBA00023136"/>
    </source>
</evidence>
<dbReference type="PANTHER" id="PTHR30589:SF0">
    <property type="entry name" value="PHOSPHATIDYLGLYCEROL--PROLIPOPROTEIN DIACYLGLYCERYL TRANSFERASE"/>
    <property type="match status" value="1"/>
</dbReference>
<feature type="transmembrane region" description="Helical" evidence="7">
    <location>
        <begin position="363"/>
        <end position="381"/>
    </location>
</feature>
<feature type="transmembrane region" description="Helical" evidence="7">
    <location>
        <begin position="149"/>
        <end position="167"/>
    </location>
</feature>
<evidence type="ECO:0000256" key="1">
    <source>
        <dbReference type="ARBA" id="ARBA00007150"/>
    </source>
</evidence>
<dbReference type="GO" id="GO:0005886">
    <property type="term" value="C:plasma membrane"/>
    <property type="evidence" value="ECO:0007669"/>
    <property type="project" value="InterPro"/>
</dbReference>
<dbReference type="EMBL" id="SJZI01000002">
    <property type="protein sequence ID" value="TCJ19041.1"/>
    <property type="molecule type" value="Genomic_DNA"/>
</dbReference>
<feature type="transmembrane region" description="Helical" evidence="7">
    <location>
        <begin position="102"/>
        <end position="123"/>
    </location>
</feature>
<proteinExistence type="inferred from homology"/>
<sequence>MYPNLYYAFRDLFGIELRGLMVVNSFGFFVAISFLIGAALLSRELRRKGADGLLQPTEQTMLVGEPAKPLELITNFILGFLIGFKLGGLFTIGNALDNPQAYIFSGAGNLLIGLLLGAGMAYMKWHEKNKQKLPTPERRTVRIWPHDRVGEFTVLALVFGLLGAKLFDIFENWGDFLKNPAAYFTPAGLTFYGGLICAGAAIIWYAKKHRIPVRHLADAIAPALMIAYAVGRIGCQVSGDGDWGIYNSAYTIDANNKVVAAQPGDYERALGTYAPYMRSRWREYDGVPQHASFRGPGFLPDWFFAYNYPHNVNEDGVPLAGCTDKQYCNGLPIPVFPTPLYELLAGTGLFFLLWSLRKRVRPAGGLFCLYLIVNGIERFLVETIRVNNRIDFLGMRPSQAELIAVGLVLTGAIGWILLARKKDASPVKM</sequence>
<feature type="transmembrane region" description="Helical" evidence="7">
    <location>
        <begin position="76"/>
        <end position="96"/>
    </location>
</feature>
<evidence type="ECO:0000313" key="9">
    <source>
        <dbReference type="Proteomes" id="UP000295334"/>
    </source>
</evidence>
<comment type="similarity">
    <text evidence="1">Belongs to the Lgt family.</text>
</comment>
<name>A0A4R1BNJ7_9BACT</name>
<feature type="transmembrane region" description="Helical" evidence="7">
    <location>
        <begin position="187"/>
        <end position="206"/>
    </location>
</feature>
<keyword evidence="4 7" id="KW-0812">Transmembrane</keyword>
<evidence type="ECO:0000256" key="2">
    <source>
        <dbReference type="ARBA" id="ARBA00022475"/>
    </source>
</evidence>
<dbReference type="Pfam" id="PF01790">
    <property type="entry name" value="LGT"/>
    <property type="match status" value="1"/>
</dbReference>
<dbReference type="GO" id="GO:0008961">
    <property type="term" value="F:phosphatidylglycerol-prolipoprotein diacylglyceryl transferase activity"/>
    <property type="evidence" value="ECO:0007669"/>
    <property type="project" value="InterPro"/>
</dbReference>
<keyword evidence="6 7" id="KW-0472">Membrane</keyword>
<dbReference type="Proteomes" id="UP000295334">
    <property type="component" value="Unassembled WGS sequence"/>
</dbReference>
<dbReference type="GO" id="GO:0042158">
    <property type="term" value="P:lipoprotein biosynthetic process"/>
    <property type="evidence" value="ECO:0007669"/>
    <property type="project" value="InterPro"/>
</dbReference>
<evidence type="ECO:0000256" key="3">
    <source>
        <dbReference type="ARBA" id="ARBA00022679"/>
    </source>
</evidence>
<keyword evidence="3 8" id="KW-0808">Transferase</keyword>